<dbReference type="PROSITE" id="PS00217">
    <property type="entry name" value="SUGAR_TRANSPORT_2"/>
    <property type="match status" value="1"/>
</dbReference>
<comment type="subcellular location">
    <subcellularLocation>
        <location evidence="1">Membrane</location>
        <topology evidence="1">Multi-pass membrane protein</topology>
    </subcellularLocation>
</comment>
<evidence type="ECO:0000256" key="4">
    <source>
        <dbReference type="ARBA" id="ARBA00023136"/>
    </source>
</evidence>
<feature type="transmembrane region" description="Helical" evidence="5">
    <location>
        <begin position="386"/>
        <end position="406"/>
    </location>
</feature>
<protein>
    <submittedName>
        <fullName evidence="7">MFS transporter</fullName>
    </submittedName>
</protein>
<dbReference type="Gene3D" id="1.20.1250.20">
    <property type="entry name" value="MFS general substrate transporter like domains"/>
    <property type="match status" value="1"/>
</dbReference>
<evidence type="ECO:0000256" key="5">
    <source>
        <dbReference type="SAM" id="Phobius"/>
    </source>
</evidence>
<dbReference type="PANTHER" id="PTHR23501:SF197">
    <property type="entry name" value="COMD"/>
    <property type="match status" value="1"/>
</dbReference>
<feature type="transmembrane region" description="Helical" evidence="5">
    <location>
        <begin position="32"/>
        <end position="49"/>
    </location>
</feature>
<feature type="transmembrane region" description="Helical" evidence="5">
    <location>
        <begin position="285"/>
        <end position="307"/>
    </location>
</feature>
<dbReference type="Gene3D" id="1.20.1720.10">
    <property type="entry name" value="Multidrug resistance protein D"/>
    <property type="match status" value="1"/>
</dbReference>
<evidence type="ECO:0000256" key="2">
    <source>
        <dbReference type="ARBA" id="ARBA00022692"/>
    </source>
</evidence>
<dbReference type="OrthoDB" id="9812221at2"/>
<feature type="transmembrane region" description="Helical" evidence="5">
    <location>
        <begin position="182"/>
        <end position="202"/>
    </location>
</feature>
<accession>A0A418SX12</accession>
<dbReference type="PROSITE" id="PS50850">
    <property type="entry name" value="MFS"/>
    <property type="match status" value="1"/>
</dbReference>
<sequence>MLPMFLAIVDQTIVAAALPAIAASLGDVELVSWVVVAYLVTTTIAAPVYGRLGDLLGRRNLMFVALAIVIVASILCAISTSTVFLICARALQGFGGGGLMTLSQALIGESLAPRDRARYQGYLAAVAVTSSAFGPVVGGFMTEHLGWRSIFLMNIPLGLLAAMLTLRLPARGGSGEPIRFDFPGLALFATFVVSALVMLQQVQRFELGSVPVIIVLSLAGIAAIVLLIWREKRAPDPLLPLPLFRNPTIWRSDALAACHGAMLVSLMTFVPIYLRVVHGASPAEIGLMVLPMTAAIGLGSLVTGRIVSRTGRTAIFPSGGLAVVVLVLITMAIILPWLSAHEFSWLLGFGAIFMGTVMGVVQLTVQVAAGSSRLGIAAATVQFSRSLGAALGTAIVGTVLFGMLTIGDAETARLFGTILQEGRDVLASLPDAQRRIAQAEISDAFRAAFLVITSFAAGGLWLACSMPLRRV</sequence>
<keyword evidence="4 5" id="KW-0472">Membrane</keyword>
<feature type="transmembrane region" description="Helical" evidence="5">
    <location>
        <begin position="444"/>
        <end position="464"/>
    </location>
</feature>
<feature type="transmembrane region" description="Helical" evidence="5">
    <location>
        <begin position="254"/>
        <end position="273"/>
    </location>
</feature>
<evidence type="ECO:0000313" key="8">
    <source>
        <dbReference type="Proteomes" id="UP000284202"/>
    </source>
</evidence>
<feature type="transmembrane region" description="Helical" evidence="5">
    <location>
        <begin position="119"/>
        <end position="138"/>
    </location>
</feature>
<feature type="transmembrane region" description="Helical" evidence="5">
    <location>
        <begin position="208"/>
        <end position="229"/>
    </location>
</feature>
<dbReference type="GO" id="GO:0005886">
    <property type="term" value="C:plasma membrane"/>
    <property type="evidence" value="ECO:0007669"/>
    <property type="project" value="TreeGrafter"/>
</dbReference>
<name>A0A418SX12_9RHOB</name>
<evidence type="ECO:0000256" key="3">
    <source>
        <dbReference type="ARBA" id="ARBA00022989"/>
    </source>
</evidence>
<feature type="transmembrane region" description="Helical" evidence="5">
    <location>
        <begin position="61"/>
        <end position="84"/>
    </location>
</feature>
<feature type="domain" description="Major facilitator superfamily (MFS) profile" evidence="6">
    <location>
        <begin position="1"/>
        <end position="434"/>
    </location>
</feature>
<dbReference type="EMBL" id="QZCG01000006">
    <property type="protein sequence ID" value="RJE85504.1"/>
    <property type="molecule type" value="Genomic_DNA"/>
</dbReference>
<evidence type="ECO:0000256" key="1">
    <source>
        <dbReference type="ARBA" id="ARBA00004141"/>
    </source>
</evidence>
<evidence type="ECO:0000259" key="6">
    <source>
        <dbReference type="PROSITE" id="PS50850"/>
    </source>
</evidence>
<dbReference type="AlphaFoldDB" id="A0A418SX12"/>
<gene>
    <name evidence="7" type="ORF">D3P04_10375</name>
</gene>
<organism evidence="7 8">
    <name type="scientific">Paracoccus onubensis</name>
    <dbReference type="NCBI Taxonomy" id="1675788"/>
    <lineage>
        <taxon>Bacteria</taxon>
        <taxon>Pseudomonadati</taxon>
        <taxon>Pseudomonadota</taxon>
        <taxon>Alphaproteobacteria</taxon>
        <taxon>Rhodobacterales</taxon>
        <taxon>Paracoccaceae</taxon>
        <taxon>Paracoccus</taxon>
    </lineage>
</organism>
<dbReference type="InterPro" id="IPR005829">
    <property type="entry name" value="Sugar_transporter_CS"/>
</dbReference>
<dbReference type="Pfam" id="PF07690">
    <property type="entry name" value="MFS_1"/>
    <property type="match status" value="1"/>
</dbReference>
<dbReference type="SUPFAM" id="SSF103473">
    <property type="entry name" value="MFS general substrate transporter"/>
    <property type="match status" value="1"/>
</dbReference>
<dbReference type="Proteomes" id="UP000284202">
    <property type="component" value="Unassembled WGS sequence"/>
</dbReference>
<proteinExistence type="predicted"/>
<feature type="transmembrane region" description="Helical" evidence="5">
    <location>
        <begin position="319"/>
        <end position="339"/>
    </location>
</feature>
<keyword evidence="3 5" id="KW-1133">Transmembrane helix</keyword>
<dbReference type="InterPro" id="IPR011701">
    <property type="entry name" value="MFS"/>
</dbReference>
<evidence type="ECO:0000313" key="7">
    <source>
        <dbReference type="EMBL" id="RJE85504.1"/>
    </source>
</evidence>
<dbReference type="InterPro" id="IPR036259">
    <property type="entry name" value="MFS_trans_sf"/>
</dbReference>
<comment type="caution">
    <text evidence="7">The sequence shown here is derived from an EMBL/GenBank/DDBJ whole genome shotgun (WGS) entry which is preliminary data.</text>
</comment>
<reference evidence="8" key="1">
    <citation type="submission" date="2018-09" db="EMBL/GenBank/DDBJ databases">
        <title>Acidovorax cavernicola nov. sp. isolated from Gruta de las Maravillas (Aracena, Spain).</title>
        <authorList>
            <person name="Jurado V."/>
            <person name="Gutierrez-Patricio S."/>
            <person name="Gonzalez-Pimentel J.L."/>
            <person name="Miller A.Z."/>
            <person name="Laiz L."/>
            <person name="Saiz-Jimenez C."/>
        </authorList>
    </citation>
    <scope>NUCLEOTIDE SEQUENCE [LARGE SCALE GENOMIC DNA]</scope>
    <source>
        <strain evidence="8">1011MAR3C25</strain>
    </source>
</reference>
<dbReference type="PANTHER" id="PTHR23501">
    <property type="entry name" value="MAJOR FACILITATOR SUPERFAMILY"/>
    <property type="match status" value="1"/>
</dbReference>
<keyword evidence="8" id="KW-1185">Reference proteome</keyword>
<feature type="transmembrane region" description="Helical" evidence="5">
    <location>
        <begin position="150"/>
        <end position="170"/>
    </location>
</feature>
<keyword evidence="2 5" id="KW-0812">Transmembrane</keyword>
<dbReference type="InterPro" id="IPR020846">
    <property type="entry name" value="MFS_dom"/>
</dbReference>
<feature type="transmembrane region" description="Helical" evidence="5">
    <location>
        <begin position="345"/>
        <end position="365"/>
    </location>
</feature>
<dbReference type="GO" id="GO:0022857">
    <property type="term" value="F:transmembrane transporter activity"/>
    <property type="evidence" value="ECO:0007669"/>
    <property type="project" value="InterPro"/>
</dbReference>